<reference evidence="2" key="1">
    <citation type="journal article" date="2021" name="PeerJ">
        <title>Extensive microbial diversity within the chicken gut microbiome revealed by metagenomics and culture.</title>
        <authorList>
            <person name="Gilroy R."/>
            <person name="Ravi A."/>
            <person name="Getino M."/>
            <person name="Pursley I."/>
            <person name="Horton D.L."/>
            <person name="Alikhan N.F."/>
            <person name="Baker D."/>
            <person name="Gharbi K."/>
            <person name="Hall N."/>
            <person name="Watson M."/>
            <person name="Adriaenssens E.M."/>
            <person name="Foster-Nyarko E."/>
            <person name="Jarju S."/>
            <person name="Secka A."/>
            <person name="Antonio M."/>
            <person name="Oren A."/>
            <person name="Chaudhuri R.R."/>
            <person name="La Ragione R."/>
            <person name="Hildebrand F."/>
            <person name="Pallen M.J."/>
        </authorList>
    </citation>
    <scope>NUCLEOTIDE SEQUENCE</scope>
    <source>
        <strain evidence="2">CHK192-19661</strain>
    </source>
</reference>
<dbReference type="Proteomes" id="UP000824025">
    <property type="component" value="Unassembled WGS sequence"/>
</dbReference>
<accession>A0A9D2IHK7</accession>
<evidence type="ECO:0000259" key="1">
    <source>
        <dbReference type="Pfam" id="PF13566"/>
    </source>
</evidence>
<dbReference type="InterPro" id="IPR025404">
    <property type="entry name" value="DUF4130"/>
</dbReference>
<organism evidence="2 3">
    <name type="scientific">Candidatus Borkfalkia avicola</name>
    <dbReference type="NCBI Taxonomy" id="2838503"/>
    <lineage>
        <taxon>Bacteria</taxon>
        <taxon>Bacillati</taxon>
        <taxon>Bacillota</taxon>
        <taxon>Clostridia</taxon>
        <taxon>Christensenellales</taxon>
        <taxon>Christensenellaceae</taxon>
        <taxon>Candidatus Borkfalkia</taxon>
    </lineage>
</organism>
<dbReference type="NCBIfam" id="TIGR03915">
    <property type="entry name" value="SAM_7_link_chp"/>
    <property type="match status" value="1"/>
</dbReference>
<reference evidence="2" key="2">
    <citation type="submission" date="2021-04" db="EMBL/GenBank/DDBJ databases">
        <authorList>
            <person name="Gilroy R."/>
        </authorList>
    </citation>
    <scope>NUCLEOTIDE SEQUENCE</scope>
    <source>
        <strain evidence="2">CHK192-19661</strain>
    </source>
</reference>
<dbReference type="AlphaFoldDB" id="A0A9D2IHK7"/>
<comment type="caution">
    <text evidence="2">The sequence shown here is derived from an EMBL/GenBank/DDBJ whole genome shotgun (WGS) entry which is preliminary data.</text>
</comment>
<feature type="domain" description="DUF4130" evidence="1">
    <location>
        <begin position="80"/>
        <end position="240"/>
    </location>
</feature>
<dbReference type="EMBL" id="DXCF01000019">
    <property type="protein sequence ID" value="HIZ09549.1"/>
    <property type="molecule type" value="Genomic_DNA"/>
</dbReference>
<dbReference type="InterPro" id="IPR023875">
    <property type="entry name" value="DNA_repair_put"/>
</dbReference>
<name>A0A9D2IHK7_9FIRM</name>
<dbReference type="Pfam" id="PF13566">
    <property type="entry name" value="DUF4130"/>
    <property type="match status" value="1"/>
</dbReference>
<protein>
    <submittedName>
        <fullName evidence="2">TIGR03915 family putative DNA repair protein</fullName>
    </submittedName>
</protein>
<sequence length="244" mass="27826">MNIYLTDGTEEGFYTAAFYACTDTGSTITSQKNVQLALDARVVETAADAEKCARVKAKLRACDARCLHEFSLLLRRGCAQREEIALAYLRLIVREGRPVRDMLAHPAVLAARENIRKVTGEAHNFTGFLRFMEGEGGIFYAPFEPDNDILTLILPHFMKRFSSQPFVIHDVRRAKAALCNGGECAVVSTEGGVSIPLSEREEYFIGLWKQYYRSVNIEQRPHEKQMKGYMPVRYWKYMPEKKQQ</sequence>
<evidence type="ECO:0000313" key="3">
    <source>
        <dbReference type="Proteomes" id="UP000824025"/>
    </source>
</evidence>
<gene>
    <name evidence="2" type="ORF">H9726_03575</name>
</gene>
<evidence type="ECO:0000313" key="2">
    <source>
        <dbReference type="EMBL" id="HIZ09549.1"/>
    </source>
</evidence>
<proteinExistence type="predicted"/>